<sequence length="60" mass="6299">MLAGTVSKVVPFGVFVRVAGGVEGLLRDVPDGDVRAGDTVTVVIGEIDVERRWVAFSGRA</sequence>
<dbReference type="Gene3D" id="2.40.50.140">
    <property type="entry name" value="Nucleic acid-binding proteins"/>
    <property type="match status" value="1"/>
</dbReference>
<keyword evidence="2" id="KW-0689">Ribosomal protein</keyword>
<dbReference type="EC" id="2.7.7.8" evidence="2"/>
<keyword evidence="2" id="KW-0808">Transferase</keyword>
<dbReference type="GO" id="GO:0005840">
    <property type="term" value="C:ribosome"/>
    <property type="evidence" value="ECO:0007669"/>
    <property type="project" value="UniProtKB-KW"/>
</dbReference>
<gene>
    <name evidence="2" type="ORF">ACTIVE_4869</name>
</gene>
<name>A0A7D3ZYI9_ACTVE</name>
<dbReference type="EMBL" id="CP053892">
    <property type="protein sequence ID" value="QKG23226.1"/>
    <property type="molecule type" value="Genomic_DNA"/>
</dbReference>
<evidence type="ECO:0000259" key="1">
    <source>
        <dbReference type="PROSITE" id="PS50126"/>
    </source>
</evidence>
<dbReference type="GO" id="GO:0003676">
    <property type="term" value="F:nucleic acid binding"/>
    <property type="evidence" value="ECO:0007669"/>
    <property type="project" value="InterPro"/>
</dbReference>
<reference evidence="2 3" key="1">
    <citation type="submission" date="2020-05" db="EMBL/GenBank/DDBJ databases">
        <title>Actinomadura verrucosospora NRRL-B18236 (PFL_A860) Genome sequencing and assembly.</title>
        <authorList>
            <person name="Samborskyy M."/>
        </authorList>
    </citation>
    <scope>NUCLEOTIDE SEQUENCE [LARGE SCALE GENOMIC DNA]</scope>
    <source>
        <strain evidence="2 3">NRRL:B18236</strain>
    </source>
</reference>
<dbReference type="InterPro" id="IPR012340">
    <property type="entry name" value="NA-bd_OB-fold"/>
</dbReference>
<proteinExistence type="predicted"/>
<dbReference type="SUPFAM" id="SSF50249">
    <property type="entry name" value="Nucleic acid-binding proteins"/>
    <property type="match status" value="1"/>
</dbReference>
<dbReference type="Pfam" id="PF00575">
    <property type="entry name" value="S1"/>
    <property type="match status" value="1"/>
</dbReference>
<dbReference type="Proteomes" id="UP000501240">
    <property type="component" value="Chromosome"/>
</dbReference>
<organism evidence="2 3">
    <name type="scientific">Actinomadura verrucosospora</name>
    <dbReference type="NCBI Taxonomy" id="46165"/>
    <lineage>
        <taxon>Bacteria</taxon>
        <taxon>Bacillati</taxon>
        <taxon>Actinomycetota</taxon>
        <taxon>Actinomycetes</taxon>
        <taxon>Streptosporangiales</taxon>
        <taxon>Thermomonosporaceae</taxon>
        <taxon>Actinomadura</taxon>
    </lineage>
</organism>
<dbReference type="AlphaFoldDB" id="A0A7D3ZYI9"/>
<keyword evidence="2" id="KW-0548">Nucleotidyltransferase</keyword>
<keyword evidence="3" id="KW-1185">Reference proteome</keyword>
<evidence type="ECO:0000313" key="3">
    <source>
        <dbReference type="Proteomes" id="UP000501240"/>
    </source>
</evidence>
<dbReference type="InterPro" id="IPR003029">
    <property type="entry name" value="S1_domain"/>
</dbReference>
<dbReference type="PROSITE" id="PS50126">
    <property type="entry name" value="S1"/>
    <property type="match status" value="1"/>
</dbReference>
<protein>
    <submittedName>
        <fullName evidence="2">30S ribosomal protein S1</fullName>
        <ecNumber evidence="2">2.7.7.8</ecNumber>
    </submittedName>
</protein>
<accession>A0A7D3ZYI9</accession>
<evidence type="ECO:0000313" key="2">
    <source>
        <dbReference type="EMBL" id="QKG23226.1"/>
    </source>
</evidence>
<keyword evidence="2" id="KW-0687">Ribonucleoprotein</keyword>
<feature type="domain" description="S1 motif" evidence="1">
    <location>
        <begin position="1"/>
        <end position="59"/>
    </location>
</feature>
<dbReference type="GO" id="GO:0004654">
    <property type="term" value="F:polyribonucleotide nucleotidyltransferase activity"/>
    <property type="evidence" value="ECO:0007669"/>
    <property type="project" value="UniProtKB-EC"/>
</dbReference>